<reference evidence="2 3" key="1">
    <citation type="submission" date="2024-08" db="EMBL/GenBank/DDBJ databases">
        <title>Genome sequence of Streptomyces aureus CACIA-1.46HGO.</title>
        <authorList>
            <person name="Evangelista-Martinez Z."/>
        </authorList>
    </citation>
    <scope>NUCLEOTIDE SEQUENCE [LARGE SCALE GENOMIC DNA]</scope>
    <source>
        <strain evidence="2 3">CACIA-1.46HGO</strain>
    </source>
</reference>
<dbReference type="InterPro" id="IPR043502">
    <property type="entry name" value="DNA/RNA_pol_sf"/>
</dbReference>
<dbReference type="EMBL" id="JBGOSP010000056">
    <property type="protein sequence ID" value="MFA3843314.1"/>
    <property type="molecule type" value="Genomic_DNA"/>
</dbReference>
<gene>
    <name evidence="2" type="primary">ltrA</name>
    <name evidence="2" type="ORF">ACEG43_45600</name>
</gene>
<keyword evidence="2" id="KW-0808">Transferase</keyword>
<dbReference type="Pfam" id="PF08388">
    <property type="entry name" value="GIIM"/>
    <property type="match status" value="1"/>
</dbReference>
<keyword evidence="2" id="KW-0548">Nucleotidyltransferase</keyword>
<dbReference type="PANTHER" id="PTHR34047">
    <property type="entry name" value="NUCLEAR INTRON MATURASE 1, MITOCHONDRIAL-RELATED"/>
    <property type="match status" value="1"/>
</dbReference>
<dbReference type="PANTHER" id="PTHR34047:SF10">
    <property type="entry name" value="GROUP II INTRON-ASSOCIATED OPEN READING FRAME"/>
    <property type="match status" value="1"/>
</dbReference>
<dbReference type="CDD" id="cd01651">
    <property type="entry name" value="RT_G2_intron"/>
    <property type="match status" value="1"/>
</dbReference>
<protein>
    <submittedName>
        <fullName evidence="2">Group II intron reverse transcriptase/maturase</fullName>
        <ecNumber evidence="2">2.7.7.49</ecNumber>
    </submittedName>
</protein>
<keyword evidence="2" id="KW-0695">RNA-directed DNA polymerase</keyword>
<evidence type="ECO:0000313" key="2">
    <source>
        <dbReference type="EMBL" id="MFA3843314.1"/>
    </source>
</evidence>
<sequence>MTEVNAGRKTAGVDGRVVLLPQGKAELADWMQHRAAPWKPLPVRRVFIDKADGRQRGLGIPVIIDRCLQAVSLNALEPEWEARFEPRSYGFRPGRGCHDAIGAIFLAAKGKAPKRQWILDADLAAAFDRIDHDRLLAAIGQFPARGLVEQWLKAGVIDRGCFAPTEEGVPQGGIISPALMNVALHGMEEAAGVRYRPTGPRAGELAVGSPTLIRYADDLVVLCHSHEEAQQVKERLAVWLAPRGLAFNEGKTRIAHLDEGCDFLGFTVRRFNGKLLIKPSKTAVRRIRARLTAEVLALRGQNAAAVIAKLNPIIRGWAAYYRGVVSSKVFTSLDNRVWKLVYKWARHTHPNKPRGWVTARYFGRFNTSRQDRWVFGDRETGRYLAKFAWTKIVRHQLVIKGASVDDPALTQYWASRRRRNKPPLSPSWLHLLQGQHGRCPLCGSLLLHADQEPQSPQEWEQWLRATRTAVRGNALALIPDAGQPDDRVAFRLIHVHCHRWRGSRGPANLAARGPSGPA</sequence>
<proteinExistence type="predicted"/>
<dbReference type="GO" id="GO:0003964">
    <property type="term" value="F:RNA-directed DNA polymerase activity"/>
    <property type="evidence" value="ECO:0007669"/>
    <property type="project" value="UniProtKB-KW"/>
</dbReference>
<accession>A0ABV4T1F8</accession>
<dbReference type="EC" id="2.7.7.49" evidence="2"/>
<dbReference type="PROSITE" id="PS50878">
    <property type="entry name" value="RT_POL"/>
    <property type="match status" value="1"/>
</dbReference>
<dbReference type="Proteomes" id="UP001571476">
    <property type="component" value="Unassembled WGS sequence"/>
</dbReference>
<name>A0ABV4T1F8_9ACTN</name>
<feature type="domain" description="Reverse transcriptase" evidence="1">
    <location>
        <begin position="29"/>
        <end position="268"/>
    </location>
</feature>
<dbReference type="InterPro" id="IPR000477">
    <property type="entry name" value="RT_dom"/>
</dbReference>
<keyword evidence="3" id="KW-1185">Reference proteome</keyword>
<dbReference type="InterPro" id="IPR030931">
    <property type="entry name" value="Group_II_RT_mat"/>
</dbReference>
<dbReference type="SUPFAM" id="SSF56672">
    <property type="entry name" value="DNA/RNA polymerases"/>
    <property type="match status" value="1"/>
</dbReference>
<evidence type="ECO:0000313" key="3">
    <source>
        <dbReference type="Proteomes" id="UP001571476"/>
    </source>
</evidence>
<dbReference type="InterPro" id="IPR013597">
    <property type="entry name" value="Mat_intron_G2"/>
</dbReference>
<dbReference type="RefSeq" id="WP_372567142.1">
    <property type="nucleotide sequence ID" value="NZ_JBGOSP010000056.1"/>
</dbReference>
<comment type="caution">
    <text evidence="2">The sequence shown here is derived from an EMBL/GenBank/DDBJ whole genome shotgun (WGS) entry which is preliminary data.</text>
</comment>
<organism evidence="2 3">
    <name type="scientific">Streptomyces aureus</name>
    <dbReference type="NCBI Taxonomy" id="193461"/>
    <lineage>
        <taxon>Bacteria</taxon>
        <taxon>Bacillati</taxon>
        <taxon>Actinomycetota</taxon>
        <taxon>Actinomycetes</taxon>
        <taxon>Kitasatosporales</taxon>
        <taxon>Streptomycetaceae</taxon>
        <taxon>Streptomyces</taxon>
    </lineage>
</organism>
<evidence type="ECO:0000259" key="1">
    <source>
        <dbReference type="PROSITE" id="PS50878"/>
    </source>
</evidence>
<dbReference type="NCBIfam" id="TIGR04416">
    <property type="entry name" value="group_II_RT_mat"/>
    <property type="match status" value="1"/>
</dbReference>
<dbReference type="InterPro" id="IPR051083">
    <property type="entry name" value="GrpII_Intron_Splice-Mob/Def"/>
</dbReference>
<dbReference type="Pfam" id="PF00078">
    <property type="entry name" value="RVT_1"/>
    <property type="match status" value="1"/>
</dbReference>